<reference evidence="3" key="1">
    <citation type="journal article" date="2019" name="Int. J. Syst. Evol. Microbiol.">
        <title>The Global Catalogue of Microorganisms (GCM) 10K type strain sequencing project: providing services to taxonomists for standard genome sequencing and annotation.</title>
        <authorList>
            <consortium name="The Broad Institute Genomics Platform"/>
            <consortium name="The Broad Institute Genome Sequencing Center for Infectious Disease"/>
            <person name="Wu L."/>
            <person name="Ma J."/>
        </authorList>
    </citation>
    <scope>NUCLEOTIDE SEQUENCE [LARGE SCALE GENOMIC DNA]</scope>
    <source>
        <strain evidence="3">JCM 32148</strain>
    </source>
</reference>
<dbReference type="InterPro" id="IPR005297">
    <property type="entry name" value="Lipoprotein_repeat"/>
</dbReference>
<dbReference type="PANTHER" id="PTHR39335">
    <property type="entry name" value="BLL4220 PROTEIN"/>
    <property type="match status" value="1"/>
</dbReference>
<evidence type="ECO:0000313" key="3">
    <source>
        <dbReference type="Proteomes" id="UP001597053"/>
    </source>
</evidence>
<protein>
    <recommendedName>
        <fullName evidence="4">Lipoprotein</fullName>
    </recommendedName>
</protein>
<evidence type="ECO:0000313" key="2">
    <source>
        <dbReference type="EMBL" id="MFD0782501.1"/>
    </source>
</evidence>
<sequence length="117" mass="12313">MRVQVKESSLGPILTDQNGRTLYAFLKDRSGAGGCTGEGVATWPALISREPATTGTGASRELLSQTDRAEGTNQATYGDWPLYYYVGDLGPGDVDGQGVDGVWFVVGADGKLVKTTP</sequence>
<dbReference type="PANTHER" id="PTHR39335:SF1">
    <property type="entry name" value="BLL4220 PROTEIN"/>
    <property type="match status" value="1"/>
</dbReference>
<name>A0ABW2ZV34_9ACTN</name>
<evidence type="ECO:0008006" key="4">
    <source>
        <dbReference type="Google" id="ProtNLM"/>
    </source>
</evidence>
<dbReference type="EMBL" id="JBHTHM010000011">
    <property type="protein sequence ID" value="MFD0782501.1"/>
    <property type="molecule type" value="Genomic_DNA"/>
</dbReference>
<accession>A0ABW2ZV34</accession>
<proteinExistence type="predicted"/>
<evidence type="ECO:0000256" key="1">
    <source>
        <dbReference type="SAM" id="MobiDB-lite"/>
    </source>
</evidence>
<comment type="caution">
    <text evidence="2">The sequence shown here is derived from an EMBL/GenBank/DDBJ whole genome shotgun (WGS) entry which is preliminary data.</text>
</comment>
<organism evidence="2 3">
    <name type="scientific">Micromonospora azadirachtae</name>
    <dbReference type="NCBI Taxonomy" id="1970735"/>
    <lineage>
        <taxon>Bacteria</taxon>
        <taxon>Bacillati</taxon>
        <taxon>Actinomycetota</taxon>
        <taxon>Actinomycetes</taxon>
        <taxon>Micromonosporales</taxon>
        <taxon>Micromonosporaceae</taxon>
        <taxon>Micromonospora</taxon>
    </lineage>
</organism>
<feature type="region of interest" description="Disordered" evidence="1">
    <location>
        <begin position="51"/>
        <end position="70"/>
    </location>
</feature>
<dbReference type="Pfam" id="PF03640">
    <property type="entry name" value="Lipoprotein_15"/>
    <property type="match status" value="2"/>
</dbReference>
<gene>
    <name evidence="2" type="ORF">ACFQZ8_00970</name>
</gene>
<keyword evidence="3" id="KW-1185">Reference proteome</keyword>
<dbReference type="Proteomes" id="UP001597053">
    <property type="component" value="Unassembled WGS sequence"/>
</dbReference>